<evidence type="ECO:0000256" key="5">
    <source>
        <dbReference type="ARBA" id="ARBA00022970"/>
    </source>
</evidence>
<keyword evidence="8" id="KW-1185">Reference proteome</keyword>
<dbReference type="InterPro" id="IPR027417">
    <property type="entry name" value="P-loop_NTPase"/>
</dbReference>
<dbReference type="PANTHER" id="PTHR43869">
    <property type="entry name" value="GLYCINE BETAINE/PROLINE BETAINE TRANSPORT SYSTEM ATP-BINDING PROTEIN PROV"/>
    <property type="match status" value="1"/>
</dbReference>
<dbReference type="GO" id="GO:0016887">
    <property type="term" value="F:ATP hydrolysis activity"/>
    <property type="evidence" value="ECO:0007669"/>
    <property type="project" value="InterPro"/>
</dbReference>
<dbReference type="SUPFAM" id="SSF54631">
    <property type="entry name" value="CBS-domain pair"/>
    <property type="match status" value="1"/>
</dbReference>
<name>A0AA35SLA9_GEOBA</name>
<dbReference type="PROSITE" id="PS50893">
    <property type="entry name" value="ABC_TRANSPORTER_2"/>
    <property type="match status" value="1"/>
</dbReference>
<dbReference type="InterPro" id="IPR003593">
    <property type="entry name" value="AAA+_ATPase"/>
</dbReference>
<keyword evidence="2" id="KW-0813">Transport</keyword>
<dbReference type="Gene3D" id="3.40.50.300">
    <property type="entry name" value="P-loop containing nucleotide triphosphate hydrolases"/>
    <property type="match status" value="1"/>
</dbReference>
<dbReference type="InterPro" id="IPR003439">
    <property type="entry name" value="ABC_transporter-like_ATP-bd"/>
</dbReference>
<evidence type="ECO:0000256" key="3">
    <source>
        <dbReference type="ARBA" id="ARBA00022741"/>
    </source>
</evidence>
<dbReference type="Proteomes" id="UP001174909">
    <property type="component" value="Unassembled WGS sequence"/>
</dbReference>
<sequence>MTGMATNTEQASLEFADQTLLGTDGGAEQGPIIRVDSVWKIFGRNPERVLGSEHSSKSKPELQSELGVVIGLSDVSFEVQKGETFVIMGLSGSGKSTMVRCLIRLIEPTSGSIFIDGHDVTAMDDKRLMEFRRDKIAMVFQHYGLMPHRNVLENASWGLEVLEMVGLGGWEMSYPRQLSGGMQQRVGLARALVVNTDILLMDEPFSGLDPLIRRQMQDELLRLQEELQKTIVFITHDLNEALKLGSRIAIMQDGRVVQIGSPEDIVLRPEDQYVGDFTQDVRLESVLTASRVMVTPKATVLGHQGPRAALHTIADSDGDAAWIVDRRQRYIGILTIAKANQALRAGINRLDLGLGYVDQGYETVSPDTTFDVLIPLAMASDYPVPVTDRDNKLVGEIHRSALAEALAETSTADQDFEANVAANAALAAETEAELEYDSG</sequence>
<dbReference type="GO" id="GO:0005524">
    <property type="term" value="F:ATP binding"/>
    <property type="evidence" value="ECO:0007669"/>
    <property type="project" value="UniProtKB-KW"/>
</dbReference>
<comment type="similarity">
    <text evidence="1">Belongs to the ABC transporter superfamily.</text>
</comment>
<evidence type="ECO:0000256" key="2">
    <source>
        <dbReference type="ARBA" id="ARBA00022448"/>
    </source>
</evidence>
<dbReference type="SMART" id="SM00382">
    <property type="entry name" value="AAA"/>
    <property type="match status" value="1"/>
</dbReference>
<dbReference type="Gene3D" id="3.10.580.10">
    <property type="entry name" value="CBS-domain"/>
    <property type="match status" value="1"/>
</dbReference>
<organism evidence="7 8">
    <name type="scientific">Geodia barretti</name>
    <name type="common">Barrett's horny sponge</name>
    <dbReference type="NCBI Taxonomy" id="519541"/>
    <lineage>
        <taxon>Eukaryota</taxon>
        <taxon>Metazoa</taxon>
        <taxon>Porifera</taxon>
        <taxon>Demospongiae</taxon>
        <taxon>Heteroscleromorpha</taxon>
        <taxon>Tetractinellida</taxon>
        <taxon>Astrophorina</taxon>
        <taxon>Geodiidae</taxon>
        <taxon>Geodia</taxon>
    </lineage>
</organism>
<evidence type="ECO:0000259" key="6">
    <source>
        <dbReference type="PROSITE" id="PS50893"/>
    </source>
</evidence>
<keyword evidence="5" id="KW-0029">Amino-acid transport</keyword>
<dbReference type="InterPro" id="IPR051921">
    <property type="entry name" value="ABC_osmolyte_uptake_ATP-bind"/>
</dbReference>
<comment type="caution">
    <text evidence="7">The sequence shown here is derived from an EMBL/GenBank/DDBJ whole genome shotgun (WGS) entry which is preliminary data.</text>
</comment>
<dbReference type="InterPro" id="IPR046342">
    <property type="entry name" value="CBS_dom_sf"/>
</dbReference>
<dbReference type="EMBL" id="CASHTH010002523">
    <property type="protein sequence ID" value="CAI8031188.1"/>
    <property type="molecule type" value="Genomic_DNA"/>
</dbReference>
<dbReference type="Pfam" id="PF00005">
    <property type="entry name" value="ABC_tran"/>
    <property type="match status" value="1"/>
</dbReference>
<protein>
    <submittedName>
        <fullName evidence="7">Glycine betaine transport ATP-binding protein OpuAA</fullName>
    </submittedName>
</protein>
<dbReference type="CDD" id="cd03294">
    <property type="entry name" value="ABC_Pro_Gly_Betaine"/>
    <property type="match status" value="1"/>
</dbReference>
<dbReference type="GO" id="GO:0016020">
    <property type="term" value="C:membrane"/>
    <property type="evidence" value="ECO:0007669"/>
    <property type="project" value="InterPro"/>
</dbReference>
<dbReference type="InterPro" id="IPR017871">
    <property type="entry name" value="ABC_transporter-like_CS"/>
</dbReference>
<evidence type="ECO:0000256" key="1">
    <source>
        <dbReference type="ARBA" id="ARBA00005417"/>
    </source>
</evidence>
<gene>
    <name evidence="7" type="ORF">GBAR_LOCUS17696</name>
</gene>
<dbReference type="PROSITE" id="PS00211">
    <property type="entry name" value="ABC_TRANSPORTER_1"/>
    <property type="match status" value="1"/>
</dbReference>
<dbReference type="InterPro" id="IPR005892">
    <property type="entry name" value="Gly-betaine_transp_ATP-bd"/>
</dbReference>
<feature type="domain" description="ABC transporter" evidence="6">
    <location>
        <begin position="33"/>
        <end position="278"/>
    </location>
</feature>
<dbReference type="PANTHER" id="PTHR43869:SF1">
    <property type="entry name" value="GLYCINE BETAINE_PROLINE BETAINE TRANSPORT SYSTEM ATP-BINDING PROTEIN PROV"/>
    <property type="match status" value="1"/>
</dbReference>
<evidence type="ECO:0000313" key="7">
    <source>
        <dbReference type="EMBL" id="CAI8031188.1"/>
    </source>
</evidence>
<dbReference type="NCBIfam" id="TIGR01186">
    <property type="entry name" value="proV"/>
    <property type="match status" value="1"/>
</dbReference>
<dbReference type="SUPFAM" id="SSF52540">
    <property type="entry name" value="P-loop containing nucleoside triphosphate hydrolases"/>
    <property type="match status" value="1"/>
</dbReference>
<dbReference type="GO" id="GO:0031460">
    <property type="term" value="P:glycine betaine transport"/>
    <property type="evidence" value="ECO:0007669"/>
    <property type="project" value="InterPro"/>
</dbReference>
<dbReference type="InterPro" id="IPR000644">
    <property type="entry name" value="CBS_dom"/>
</dbReference>
<proteinExistence type="inferred from homology"/>
<dbReference type="Pfam" id="PF00571">
    <property type="entry name" value="CBS"/>
    <property type="match status" value="1"/>
</dbReference>
<dbReference type="GO" id="GO:0006865">
    <property type="term" value="P:amino acid transport"/>
    <property type="evidence" value="ECO:0007669"/>
    <property type="project" value="UniProtKB-KW"/>
</dbReference>
<keyword evidence="3" id="KW-0547">Nucleotide-binding</keyword>
<evidence type="ECO:0000256" key="4">
    <source>
        <dbReference type="ARBA" id="ARBA00022840"/>
    </source>
</evidence>
<dbReference type="AlphaFoldDB" id="A0AA35SLA9"/>
<evidence type="ECO:0000313" key="8">
    <source>
        <dbReference type="Proteomes" id="UP001174909"/>
    </source>
</evidence>
<accession>A0AA35SLA9</accession>
<reference evidence="7" key="1">
    <citation type="submission" date="2023-03" db="EMBL/GenBank/DDBJ databases">
        <authorList>
            <person name="Steffen K."/>
            <person name="Cardenas P."/>
        </authorList>
    </citation>
    <scope>NUCLEOTIDE SEQUENCE</scope>
</reference>
<keyword evidence="4 7" id="KW-0067">ATP-binding</keyword>